<dbReference type="InterPro" id="IPR035472">
    <property type="entry name" value="RpiR-like_SIS"/>
</dbReference>
<evidence type="ECO:0000256" key="2">
    <source>
        <dbReference type="ARBA" id="ARBA00023125"/>
    </source>
</evidence>
<dbReference type="PROSITE" id="PS51071">
    <property type="entry name" value="HTH_RPIR"/>
    <property type="match status" value="1"/>
</dbReference>
<dbReference type="PANTHER" id="PTHR30514">
    <property type="entry name" value="GLUCOKINASE"/>
    <property type="match status" value="1"/>
</dbReference>
<dbReference type="Pfam" id="PF01418">
    <property type="entry name" value="HTH_6"/>
    <property type="match status" value="1"/>
</dbReference>
<keyword evidence="3" id="KW-0804">Transcription</keyword>
<keyword evidence="1" id="KW-0805">Transcription regulation</keyword>
<proteinExistence type="predicted"/>
<name>A0A562VEM3_9ACTN</name>
<sequence>MTAAHPPGGLLNRLRTEAPGMPSALRRIATRVLDSPESAATASIMELAAAAGTSPATVTRFCRALGHPGYAALRLAIATELGRAAQARWDTDIDRQIDPGDPVDRVARALAASGARAVTDTAAQLPPALVDEVATAIASAGRVEIFGLGSSGNAAREMAFRLERIRVPCRHRDDTHSALTNAALLTETDVAVGISHSGRTCEVIETLTEAGRHGALTVAITSFPGSPLADRARVVLPTQPFDPGIGFVPLSTLHAQLTVLDLLYVTVAQRSFARTSAALDITAAAVAGHRLPGGGRRGAP</sequence>
<dbReference type="GO" id="GO:0097367">
    <property type="term" value="F:carbohydrate derivative binding"/>
    <property type="evidence" value="ECO:0007669"/>
    <property type="project" value="InterPro"/>
</dbReference>
<dbReference type="Pfam" id="PF01380">
    <property type="entry name" value="SIS"/>
    <property type="match status" value="1"/>
</dbReference>
<dbReference type="InterPro" id="IPR001347">
    <property type="entry name" value="SIS_dom"/>
</dbReference>
<dbReference type="CDD" id="cd05013">
    <property type="entry name" value="SIS_RpiR"/>
    <property type="match status" value="1"/>
</dbReference>
<dbReference type="AlphaFoldDB" id="A0A562VEM3"/>
<dbReference type="OrthoDB" id="370421at2"/>
<protein>
    <submittedName>
        <fullName evidence="6">RpiR family transcriptional regulator</fullName>
    </submittedName>
</protein>
<dbReference type="Gene3D" id="1.10.10.10">
    <property type="entry name" value="Winged helix-like DNA-binding domain superfamily/Winged helix DNA-binding domain"/>
    <property type="match status" value="1"/>
</dbReference>
<dbReference type="GO" id="GO:1901135">
    <property type="term" value="P:carbohydrate derivative metabolic process"/>
    <property type="evidence" value="ECO:0007669"/>
    <property type="project" value="InterPro"/>
</dbReference>
<evidence type="ECO:0000256" key="1">
    <source>
        <dbReference type="ARBA" id="ARBA00023015"/>
    </source>
</evidence>
<dbReference type="EMBL" id="VLLL01000005">
    <property type="protein sequence ID" value="TWJ16315.1"/>
    <property type="molecule type" value="Genomic_DNA"/>
</dbReference>
<dbReference type="InterPro" id="IPR009057">
    <property type="entry name" value="Homeodomain-like_sf"/>
</dbReference>
<dbReference type="Gene3D" id="3.40.50.10490">
    <property type="entry name" value="Glucose-6-phosphate isomerase like protein, domain 1"/>
    <property type="match status" value="1"/>
</dbReference>
<dbReference type="RefSeq" id="WP_147136539.1">
    <property type="nucleotide sequence ID" value="NZ_BAABIJ010000001.1"/>
</dbReference>
<evidence type="ECO:0000313" key="7">
    <source>
        <dbReference type="Proteomes" id="UP000321617"/>
    </source>
</evidence>
<evidence type="ECO:0000313" key="6">
    <source>
        <dbReference type="EMBL" id="TWJ16315.1"/>
    </source>
</evidence>
<dbReference type="GO" id="GO:0003677">
    <property type="term" value="F:DNA binding"/>
    <property type="evidence" value="ECO:0007669"/>
    <property type="project" value="UniProtKB-KW"/>
</dbReference>
<accession>A0A562VEM3</accession>
<evidence type="ECO:0000259" key="5">
    <source>
        <dbReference type="PROSITE" id="PS51464"/>
    </source>
</evidence>
<dbReference type="InterPro" id="IPR036388">
    <property type="entry name" value="WH-like_DNA-bd_sf"/>
</dbReference>
<feature type="domain" description="HTH rpiR-type" evidence="4">
    <location>
        <begin position="8"/>
        <end position="84"/>
    </location>
</feature>
<dbReference type="SUPFAM" id="SSF53697">
    <property type="entry name" value="SIS domain"/>
    <property type="match status" value="1"/>
</dbReference>
<organism evidence="6 7">
    <name type="scientific">Stackebrandtia albiflava</name>
    <dbReference type="NCBI Taxonomy" id="406432"/>
    <lineage>
        <taxon>Bacteria</taxon>
        <taxon>Bacillati</taxon>
        <taxon>Actinomycetota</taxon>
        <taxon>Actinomycetes</taxon>
        <taxon>Glycomycetales</taxon>
        <taxon>Glycomycetaceae</taxon>
        <taxon>Stackebrandtia</taxon>
    </lineage>
</organism>
<reference evidence="6 7" key="1">
    <citation type="journal article" date="2013" name="Stand. Genomic Sci.">
        <title>Genomic Encyclopedia of Type Strains, Phase I: The one thousand microbial genomes (KMG-I) project.</title>
        <authorList>
            <person name="Kyrpides N.C."/>
            <person name="Woyke T."/>
            <person name="Eisen J.A."/>
            <person name="Garrity G."/>
            <person name="Lilburn T.G."/>
            <person name="Beck B.J."/>
            <person name="Whitman W.B."/>
            <person name="Hugenholtz P."/>
            <person name="Klenk H.P."/>
        </authorList>
    </citation>
    <scope>NUCLEOTIDE SEQUENCE [LARGE SCALE GENOMIC DNA]</scope>
    <source>
        <strain evidence="6 7">DSM 45044</strain>
    </source>
</reference>
<dbReference type="PROSITE" id="PS51464">
    <property type="entry name" value="SIS"/>
    <property type="match status" value="1"/>
</dbReference>
<evidence type="ECO:0000256" key="3">
    <source>
        <dbReference type="ARBA" id="ARBA00023163"/>
    </source>
</evidence>
<comment type="caution">
    <text evidence="6">The sequence shown here is derived from an EMBL/GenBank/DDBJ whole genome shotgun (WGS) entry which is preliminary data.</text>
</comment>
<dbReference type="InterPro" id="IPR046348">
    <property type="entry name" value="SIS_dom_sf"/>
</dbReference>
<dbReference type="InterPro" id="IPR047640">
    <property type="entry name" value="RpiR-like"/>
</dbReference>
<dbReference type="GO" id="GO:0003700">
    <property type="term" value="F:DNA-binding transcription factor activity"/>
    <property type="evidence" value="ECO:0007669"/>
    <property type="project" value="InterPro"/>
</dbReference>
<evidence type="ECO:0000259" key="4">
    <source>
        <dbReference type="PROSITE" id="PS51071"/>
    </source>
</evidence>
<dbReference type="InterPro" id="IPR000281">
    <property type="entry name" value="HTH_RpiR"/>
</dbReference>
<keyword evidence="2" id="KW-0238">DNA-binding</keyword>
<keyword evidence="7" id="KW-1185">Reference proteome</keyword>
<dbReference type="Proteomes" id="UP000321617">
    <property type="component" value="Unassembled WGS sequence"/>
</dbReference>
<feature type="domain" description="SIS" evidence="5">
    <location>
        <begin position="133"/>
        <end position="273"/>
    </location>
</feature>
<dbReference type="SUPFAM" id="SSF46689">
    <property type="entry name" value="Homeodomain-like"/>
    <property type="match status" value="1"/>
</dbReference>
<dbReference type="PANTHER" id="PTHR30514:SF1">
    <property type="entry name" value="HTH-TYPE TRANSCRIPTIONAL REGULATOR HEXR-RELATED"/>
    <property type="match status" value="1"/>
</dbReference>
<gene>
    <name evidence="6" type="ORF">LX16_2044</name>
</gene>